<evidence type="ECO:0000256" key="1">
    <source>
        <dbReference type="SAM" id="Phobius"/>
    </source>
</evidence>
<keyword evidence="3" id="KW-1185">Reference proteome</keyword>
<evidence type="ECO:0000313" key="3">
    <source>
        <dbReference type="Proteomes" id="UP000516437"/>
    </source>
</evidence>
<reference evidence="2 3" key="1">
    <citation type="journal article" date="2019" name="Plant Biotechnol. J.">
        <title>The red bayberry genome and genetic basis of sex determination.</title>
        <authorList>
            <person name="Jia H.M."/>
            <person name="Jia H.J."/>
            <person name="Cai Q.L."/>
            <person name="Wang Y."/>
            <person name="Zhao H.B."/>
            <person name="Yang W.F."/>
            <person name="Wang G.Y."/>
            <person name="Li Y.H."/>
            <person name="Zhan D.L."/>
            <person name="Shen Y.T."/>
            <person name="Niu Q.F."/>
            <person name="Chang L."/>
            <person name="Qiu J."/>
            <person name="Zhao L."/>
            <person name="Xie H.B."/>
            <person name="Fu W.Y."/>
            <person name="Jin J."/>
            <person name="Li X.W."/>
            <person name="Jiao Y."/>
            <person name="Zhou C.C."/>
            <person name="Tu T."/>
            <person name="Chai C.Y."/>
            <person name="Gao J.L."/>
            <person name="Fan L.J."/>
            <person name="van de Weg E."/>
            <person name="Wang J.Y."/>
            <person name="Gao Z.S."/>
        </authorList>
    </citation>
    <scope>NUCLEOTIDE SEQUENCE [LARGE SCALE GENOMIC DNA]</scope>
    <source>
        <tissue evidence="2">Leaves</tissue>
    </source>
</reference>
<gene>
    <name evidence="2" type="ORF">CJ030_MR7G012053</name>
</gene>
<organism evidence="2 3">
    <name type="scientific">Morella rubra</name>
    <name type="common">Chinese bayberry</name>
    <dbReference type="NCBI Taxonomy" id="262757"/>
    <lineage>
        <taxon>Eukaryota</taxon>
        <taxon>Viridiplantae</taxon>
        <taxon>Streptophyta</taxon>
        <taxon>Embryophyta</taxon>
        <taxon>Tracheophyta</taxon>
        <taxon>Spermatophyta</taxon>
        <taxon>Magnoliopsida</taxon>
        <taxon>eudicotyledons</taxon>
        <taxon>Gunneridae</taxon>
        <taxon>Pentapetalae</taxon>
        <taxon>rosids</taxon>
        <taxon>fabids</taxon>
        <taxon>Fagales</taxon>
        <taxon>Myricaceae</taxon>
        <taxon>Morella</taxon>
    </lineage>
</organism>
<dbReference type="AlphaFoldDB" id="A0A6A1UYB9"/>
<accession>A0A6A1UYB9</accession>
<comment type="caution">
    <text evidence="2">The sequence shown here is derived from an EMBL/GenBank/DDBJ whole genome shotgun (WGS) entry which is preliminary data.</text>
</comment>
<keyword evidence="1" id="KW-0812">Transmembrane</keyword>
<feature type="transmembrane region" description="Helical" evidence="1">
    <location>
        <begin position="28"/>
        <end position="45"/>
    </location>
</feature>
<dbReference type="EMBL" id="RXIC02000025">
    <property type="protein sequence ID" value="KAB1205311.1"/>
    <property type="molecule type" value="Genomic_DNA"/>
</dbReference>
<keyword evidence="1" id="KW-1133">Transmembrane helix</keyword>
<dbReference type="Proteomes" id="UP000516437">
    <property type="component" value="Chromosome 7"/>
</dbReference>
<protein>
    <submittedName>
        <fullName evidence="2">Uncharacterized protein</fullName>
    </submittedName>
</protein>
<name>A0A6A1UYB9_9ROSI</name>
<evidence type="ECO:0000313" key="2">
    <source>
        <dbReference type="EMBL" id="KAB1205311.1"/>
    </source>
</evidence>
<sequence length="55" mass="6021">MEKKGDTEQENKLCRSAIRPTLLRLTPLPHAVSILLSLSVAAMTTRKGVSNNKMA</sequence>
<keyword evidence="1" id="KW-0472">Membrane</keyword>
<proteinExistence type="predicted"/>